<reference evidence="3" key="2">
    <citation type="submission" date="2021-11" db="EMBL/GenBank/DDBJ databases">
        <authorList>
            <consortium name="Genoscope - CEA"/>
            <person name="William W."/>
        </authorList>
    </citation>
    <scope>NUCLEOTIDE SEQUENCE</scope>
</reference>
<dbReference type="SUPFAM" id="SSF54495">
    <property type="entry name" value="UBC-like"/>
    <property type="match status" value="1"/>
</dbReference>
<feature type="region of interest" description="Disordered" evidence="1">
    <location>
        <begin position="78"/>
        <end position="119"/>
    </location>
</feature>
<protein>
    <recommendedName>
        <fullName evidence="5">UBC core domain-containing protein</fullName>
    </recommendedName>
</protein>
<accession>A0A7S3ZX08</accession>
<gene>
    <name evidence="2" type="ORF">PCAL00307_LOCUS12097</name>
    <name evidence="3" type="ORF">PECAL_1P06220</name>
</gene>
<keyword evidence="4" id="KW-1185">Reference proteome</keyword>
<dbReference type="InterPro" id="IPR016135">
    <property type="entry name" value="UBQ-conjugating_enzyme/RWD"/>
</dbReference>
<dbReference type="EMBL" id="CAKKNE010000001">
    <property type="protein sequence ID" value="CAH0364267.1"/>
    <property type="molecule type" value="Genomic_DNA"/>
</dbReference>
<dbReference type="EMBL" id="HBIW01014080">
    <property type="protein sequence ID" value="CAE0696661.1"/>
    <property type="molecule type" value="Transcribed_RNA"/>
</dbReference>
<evidence type="ECO:0000313" key="4">
    <source>
        <dbReference type="Proteomes" id="UP000789595"/>
    </source>
</evidence>
<reference evidence="2" key="1">
    <citation type="submission" date="2021-01" db="EMBL/GenBank/DDBJ databases">
        <authorList>
            <person name="Corre E."/>
            <person name="Pelletier E."/>
            <person name="Niang G."/>
            <person name="Scheremetjew M."/>
            <person name="Finn R."/>
            <person name="Kale V."/>
            <person name="Holt S."/>
            <person name="Cochrane G."/>
            <person name="Meng A."/>
            <person name="Brown T."/>
            <person name="Cohen L."/>
        </authorList>
    </citation>
    <scope>NUCLEOTIDE SEQUENCE</scope>
    <source>
        <strain evidence="2">CCMP1756</strain>
    </source>
</reference>
<dbReference type="AlphaFoldDB" id="A0A7S3ZX08"/>
<evidence type="ECO:0008006" key="5">
    <source>
        <dbReference type="Google" id="ProtNLM"/>
    </source>
</evidence>
<dbReference type="OrthoDB" id="109543at2759"/>
<dbReference type="CDD" id="cd23802">
    <property type="entry name" value="UBCc_UBE2Q"/>
    <property type="match status" value="1"/>
</dbReference>
<organism evidence="2">
    <name type="scientific">Pelagomonas calceolata</name>
    <dbReference type="NCBI Taxonomy" id="35677"/>
    <lineage>
        <taxon>Eukaryota</taxon>
        <taxon>Sar</taxon>
        <taxon>Stramenopiles</taxon>
        <taxon>Ochrophyta</taxon>
        <taxon>Pelagophyceae</taxon>
        <taxon>Pelagomonadales</taxon>
        <taxon>Pelagomonadaceae</taxon>
        <taxon>Pelagomonas</taxon>
    </lineage>
</organism>
<dbReference type="Proteomes" id="UP000789595">
    <property type="component" value="Unassembled WGS sequence"/>
</dbReference>
<name>A0A7S3ZX08_9STRA</name>
<evidence type="ECO:0000313" key="2">
    <source>
        <dbReference type="EMBL" id="CAE0696661.1"/>
    </source>
</evidence>
<evidence type="ECO:0000313" key="3">
    <source>
        <dbReference type="EMBL" id="CAH0364267.1"/>
    </source>
</evidence>
<sequence>MAEVKPPRPRNVLVAEFPGLSKDDASQALRDAGGDLNKARKLIKKRRGGDVSDSDDDVVIGDTIASDAALARQLQAELNGEGRPAPKRGRDPFAQDLTADSDDEPAAKKAKAPPWQGKRGTARMFAEMSALRKWKGSPRVFDIEMVQDRADKWRFSVNGFDNDCSAGRNLNSDLRKLRGQSCIKMEITFPSDYPTRPFFLRCVSPRFCWYTGHVTAGGAICIEALTTEGTPGSWQPDICVESVLNTVFMNFLDTTSEIIRTATGPGGRSGPLRVDLRGQFHPSPLQEYTEHEARSAFSRMLSHHRANGW</sequence>
<dbReference type="Gene3D" id="3.10.110.10">
    <property type="entry name" value="Ubiquitin Conjugating Enzyme"/>
    <property type="match status" value="1"/>
</dbReference>
<evidence type="ECO:0000256" key="1">
    <source>
        <dbReference type="SAM" id="MobiDB-lite"/>
    </source>
</evidence>
<proteinExistence type="predicted"/>